<keyword evidence="4" id="KW-1185">Reference proteome</keyword>
<dbReference type="InterPro" id="IPR056757">
    <property type="entry name" value="DUF2110_C"/>
</dbReference>
<protein>
    <recommendedName>
        <fullName evidence="5">DUF2110 family protein</fullName>
    </recommendedName>
</protein>
<accession>A0ABY6HS83</accession>
<dbReference type="EMBL" id="CP104013">
    <property type="protein sequence ID" value="UYP46281.1"/>
    <property type="molecule type" value="Genomic_DNA"/>
</dbReference>
<dbReference type="Proteomes" id="UP001208689">
    <property type="component" value="Chromosome"/>
</dbReference>
<reference evidence="3" key="1">
    <citation type="submission" date="2022-09" db="EMBL/GenBank/DDBJ databases">
        <title>Actin cytoskeleton and complex cell architecture in an #Asgard archaeon.</title>
        <authorList>
            <person name="Ponce Toledo R.I."/>
            <person name="Schleper C."/>
            <person name="Rodrigues Oliveira T."/>
            <person name="Wollweber F."/>
            <person name="Xu J."/>
            <person name="Rittmann S."/>
            <person name="Klingl A."/>
            <person name="Pilhofer M."/>
        </authorList>
    </citation>
    <scope>NUCLEOTIDE SEQUENCE</scope>
    <source>
        <strain evidence="3">B-35</strain>
    </source>
</reference>
<dbReference type="Pfam" id="PF24873">
    <property type="entry name" value="DUF2110_C"/>
    <property type="match status" value="1"/>
</dbReference>
<name>A0ABY6HS83_9ARCH</name>
<sequence length="271" mass="30982">MHIAKYNYITSFQYYQWGEKTAQARTQFLQTFRRVLEERIPEDMDVTLANLEFRVDDRLLVELEGKKKDDLKFVSNILKEITGETFDSNNVPKRRGLFGTLRAVGKVGFGVFVDIGIESPAKEVLIPLHRLRTQLAGGKDLSTREICKKYGFMNQFPVEIEVEKMLFEKGGKPKYEGKFTDDFLEQIEEYVKSGLDIVFTTGVSRQMIKKTIAKRGHTIDVPQIIRIGPLECACVCAKGTNAPGIISHIGPFLSNCRFSMIRPAQVTRYWQ</sequence>
<evidence type="ECO:0000313" key="3">
    <source>
        <dbReference type="EMBL" id="UYP46281.1"/>
    </source>
</evidence>
<feature type="domain" description="DUF2110" evidence="1">
    <location>
        <begin position="98"/>
        <end position="187"/>
    </location>
</feature>
<dbReference type="InterPro" id="IPR056756">
    <property type="entry name" value="DUF2110_central"/>
</dbReference>
<organism evidence="3 4">
    <name type="scientific">Candidatus Lokiarchaeum ossiferum</name>
    <dbReference type="NCBI Taxonomy" id="2951803"/>
    <lineage>
        <taxon>Archaea</taxon>
        <taxon>Promethearchaeati</taxon>
        <taxon>Promethearchaeota</taxon>
        <taxon>Promethearchaeia</taxon>
        <taxon>Promethearchaeales</taxon>
        <taxon>Promethearchaeaceae</taxon>
        <taxon>Candidatus Lokiarchaeum</taxon>
    </lineage>
</organism>
<feature type="domain" description="DUF2110" evidence="2">
    <location>
        <begin position="196"/>
        <end position="255"/>
    </location>
</feature>
<evidence type="ECO:0000313" key="4">
    <source>
        <dbReference type="Proteomes" id="UP001208689"/>
    </source>
</evidence>
<evidence type="ECO:0008006" key="5">
    <source>
        <dbReference type="Google" id="ProtNLM"/>
    </source>
</evidence>
<evidence type="ECO:0000259" key="1">
    <source>
        <dbReference type="Pfam" id="PF09883"/>
    </source>
</evidence>
<dbReference type="Pfam" id="PF09883">
    <property type="entry name" value="DUF2110"/>
    <property type="match status" value="1"/>
</dbReference>
<proteinExistence type="predicted"/>
<gene>
    <name evidence="3" type="ORF">NEF87_002566</name>
</gene>
<evidence type="ECO:0000259" key="2">
    <source>
        <dbReference type="Pfam" id="PF24873"/>
    </source>
</evidence>